<keyword evidence="2" id="KW-1185">Reference proteome</keyword>
<evidence type="ECO:0000313" key="1">
    <source>
        <dbReference type="EMBL" id="TGJ99352.1"/>
    </source>
</evidence>
<dbReference type="RefSeq" id="WP_135589443.1">
    <property type="nucleotide sequence ID" value="NZ_RQEP01000019.1"/>
</dbReference>
<dbReference type="AlphaFoldDB" id="A0A4R9FLX9"/>
<dbReference type="Proteomes" id="UP000297453">
    <property type="component" value="Unassembled WGS sequence"/>
</dbReference>
<dbReference type="OrthoDB" id="341392at2"/>
<dbReference type="EMBL" id="RQEP01000019">
    <property type="protein sequence ID" value="TGJ99352.1"/>
    <property type="molecule type" value="Genomic_DNA"/>
</dbReference>
<comment type="caution">
    <text evidence="1">The sequence shown here is derived from an EMBL/GenBank/DDBJ whole genome shotgun (WGS) entry which is preliminary data.</text>
</comment>
<gene>
    <name evidence="1" type="ORF">EHO59_15940</name>
</gene>
<evidence type="ECO:0000313" key="2">
    <source>
        <dbReference type="Proteomes" id="UP000297453"/>
    </source>
</evidence>
<sequence>MSPHSSLEETIRSFLETFQGGVKDSDQEISALLLEFSGLLFENPEEEKGKKIQVSDLTGFELDEFLNFYLEDMFPEDSRIRGKAKEFLKKFRKYLDKNSLLNQEQLEDWKEFFKENEIQ</sequence>
<reference evidence="1" key="1">
    <citation type="journal article" date="2019" name="PLoS Negl. Trop. Dis.">
        <title>Revisiting the worldwide diversity of Leptospira species in the environment.</title>
        <authorList>
            <person name="Vincent A.T."/>
            <person name="Schiettekatte O."/>
            <person name="Bourhy P."/>
            <person name="Veyrier F.J."/>
            <person name="Picardeau M."/>
        </authorList>
    </citation>
    <scope>NUCLEOTIDE SEQUENCE [LARGE SCALE GENOMIC DNA]</scope>
    <source>
        <strain evidence="1">SSS9</strain>
    </source>
</reference>
<accession>A0A4R9FLX9</accession>
<name>A0A4R9FLX9_9LEPT</name>
<protein>
    <submittedName>
        <fullName evidence="1">Uncharacterized protein</fullName>
    </submittedName>
</protein>
<organism evidence="1 2">
    <name type="scientific">Leptospira semungkisensis</name>
    <dbReference type="NCBI Taxonomy" id="2484985"/>
    <lineage>
        <taxon>Bacteria</taxon>
        <taxon>Pseudomonadati</taxon>
        <taxon>Spirochaetota</taxon>
        <taxon>Spirochaetia</taxon>
        <taxon>Leptospirales</taxon>
        <taxon>Leptospiraceae</taxon>
        <taxon>Leptospira</taxon>
    </lineage>
</organism>
<proteinExistence type="predicted"/>